<accession>A0A645CFV6</accession>
<proteinExistence type="predicted"/>
<name>A0A645CFV6_9ZZZZ</name>
<sequence>MRDFSGTSLEWGNEAFGYIQFTNYYDIAGGLNINYPGLSNSMLRGGPALKTPGVINSWFSVESDSRKKLSLEYEMNFSHGFEHSRRSISYGLDITYKPNNRLSLSLYPQYVKATGHQQYVRTVTGDSPAYILSSIDQNIASMSVRVNYGITPDMSLQWYALPYLFSGDYYGFKTVTHPRADKFSDRFTAMDTYPYDNPDFYFLQFRSNLVYRWEYKPGSVLYLVWSQGRTVQGNEGVFRFRDYLGDLFEAAPQNDFLVKVSYAWIF</sequence>
<dbReference type="InterPro" id="IPR045670">
    <property type="entry name" value="DUF5916"/>
</dbReference>
<dbReference type="EMBL" id="VSSQ01026843">
    <property type="protein sequence ID" value="MPM75765.1"/>
    <property type="molecule type" value="Genomic_DNA"/>
</dbReference>
<dbReference type="AlphaFoldDB" id="A0A645CFV6"/>
<evidence type="ECO:0000259" key="1">
    <source>
        <dbReference type="Pfam" id="PF19313"/>
    </source>
</evidence>
<comment type="caution">
    <text evidence="2">The sequence shown here is derived from an EMBL/GenBank/DDBJ whole genome shotgun (WGS) entry which is preliminary data.</text>
</comment>
<reference evidence="2" key="1">
    <citation type="submission" date="2019-08" db="EMBL/GenBank/DDBJ databases">
        <authorList>
            <person name="Kucharzyk K."/>
            <person name="Murdoch R.W."/>
            <person name="Higgins S."/>
            <person name="Loffler F."/>
        </authorList>
    </citation>
    <scope>NUCLEOTIDE SEQUENCE</scope>
</reference>
<feature type="domain" description="DUF5916" evidence="1">
    <location>
        <begin position="46"/>
        <end position="262"/>
    </location>
</feature>
<evidence type="ECO:0000313" key="2">
    <source>
        <dbReference type="EMBL" id="MPM75765.1"/>
    </source>
</evidence>
<protein>
    <recommendedName>
        <fullName evidence="1">DUF5916 domain-containing protein</fullName>
    </recommendedName>
</protein>
<gene>
    <name evidence="2" type="ORF">SDC9_122759</name>
</gene>
<dbReference type="Pfam" id="PF19313">
    <property type="entry name" value="DUF5916"/>
    <property type="match status" value="1"/>
</dbReference>
<organism evidence="2">
    <name type="scientific">bioreactor metagenome</name>
    <dbReference type="NCBI Taxonomy" id="1076179"/>
    <lineage>
        <taxon>unclassified sequences</taxon>
        <taxon>metagenomes</taxon>
        <taxon>ecological metagenomes</taxon>
    </lineage>
</organism>